<proteinExistence type="predicted"/>
<dbReference type="Proteomes" id="UP000067708">
    <property type="component" value="Chromosome"/>
</dbReference>
<dbReference type="PANTHER" id="PTHR32196">
    <property type="entry name" value="ABC TRANSPORTER PERMEASE PROTEIN YPHD-RELATED-RELATED"/>
    <property type="match status" value="1"/>
</dbReference>
<comment type="subcellular location">
    <subcellularLocation>
        <location evidence="1">Cell membrane</location>
        <topology evidence="1">Multi-pass membrane protein</topology>
    </subcellularLocation>
</comment>
<feature type="transmembrane region" description="Helical" evidence="11">
    <location>
        <begin position="54"/>
        <end position="76"/>
    </location>
</feature>
<keyword evidence="13" id="KW-1185">Reference proteome</keyword>
<evidence type="ECO:0000313" key="13">
    <source>
        <dbReference type="Proteomes" id="UP000067708"/>
    </source>
</evidence>
<keyword evidence="3" id="KW-1003">Cell membrane</keyword>
<feature type="transmembrane region" description="Helical" evidence="11">
    <location>
        <begin position="312"/>
        <end position="331"/>
    </location>
</feature>
<evidence type="ECO:0000256" key="7">
    <source>
        <dbReference type="ARBA" id="ARBA00022989"/>
    </source>
</evidence>
<name>A0A060JHE1_9MICO</name>
<evidence type="ECO:0000256" key="4">
    <source>
        <dbReference type="ARBA" id="ARBA00022519"/>
    </source>
</evidence>
<evidence type="ECO:0000256" key="5">
    <source>
        <dbReference type="ARBA" id="ARBA00022597"/>
    </source>
</evidence>
<feature type="transmembrane region" description="Helical" evidence="11">
    <location>
        <begin position="27"/>
        <end position="48"/>
    </location>
</feature>
<dbReference type="PANTHER" id="PTHR32196:SF32">
    <property type="entry name" value="XYLOSE TRANSPORT SYSTEM PERMEASE PROTEIN XYLH"/>
    <property type="match status" value="1"/>
</dbReference>
<dbReference type="InterPro" id="IPR001851">
    <property type="entry name" value="ABC_transp_permease"/>
</dbReference>
<dbReference type="EMBL" id="CP007490">
    <property type="protein sequence ID" value="AIC48120.1"/>
    <property type="molecule type" value="Genomic_DNA"/>
</dbReference>
<evidence type="ECO:0000256" key="6">
    <source>
        <dbReference type="ARBA" id="ARBA00022692"/>
    </source>
</evidence>
<reference evidence="12 13" key="1">
    <citation type="journal article" date="2014" name="Int. J. Syst. Evol. Microbiol.">
        <title>Rhodoluna lacicola gen. nov., sp. nov., a planktonic freshwater bacterium with stream-lined genome.</title>
        <authorList>
            <person name="Hahn M."/>
            <person name="Schmidt J."/>
            <person name="Taipale S.J."/>
            <person name="Doolittle W.F."/>
            <person name="Koll U."/>
        </authorList>
    </citation>
    <scope>NUCLEOTIDE SEQUENCE [LARGE SCALE GENOMIC DNA]</scope>
    <source>
        <strain evidence="12 13">MWH-Ta8</strain>
    </source>
</reference>
<organism evidence="12 13">
    <name type="scientific">Rhodoluna lacicola</name>
    <dbReference type="NCBI Taxonomy" id="529884"/>
    <lineage>
        <taxon>Bacteria</taxon>
        <taxon>Bacillati</taxon>
        <taxon>Actinomycetota</taxon>
        <taxon>Actinomycetes</taxon>
        <taxon>Micrococcales</taxon>
        <taxon>Microbacteriaceae</taxon>
        <taxon>Luna cluster</taxon>
        <taxon>Luna-1 subcluster</taxon>
        <taxon>Rhodoluna</taxon>
    </lineage>
</organism>
<feature type="transmembrane region" description="Helical" evidence="11">
    <location>
        <begin position="232"/>
        <end position="252"/>
    </location>
</feature>
<evidence type="ECO:0000256" key="8">
    <source>
        <dbReference type="ARBA" id="ARBA00023136"/>
    </source>
</evidence>
<dbReference type="STRING" id="529884.Rhola_00013310"/>
<evidence type="ECO:0000313" key="12">
    <source>
        <dbReference type="EMBL" id="AIC48120.1"/>
    </source>
</evidence>
<keyword evidence="2" id="KW-0813">Transport</keyword>
<dbReference type="GO" id="GO:0022857">
    <property type="term" value="F:transmembrane transporter activity"/>
    <property type="evidence" value="ECO:0007669"/>
    <property type="project" value="InterPro"/>
</dbReference>
<dbReference type="eggNOG" id="COG1172">
    <property type="taxonomic scope" value="Bacteria"/>
</dbReference>
<dbReference type="GO" id="GO:0005886">
    <property type="term" value="C:plasma membrane"/>
    <property type="evidence" value="ECO:0007669"/>
    <property type="project" value="UniProtKB-SubCell"/>
</dbReference>
<protein>
    <recommendedName>
        <fullName evidence="10">Xylose transport system permease protein XylH</fullName>
    </recommendedName>
</protein>
<dbReference type="PATRIC" id="fig|529884.3.peg.1288"/>
<evidence type="ECO:0000256" key="11">
    <source>
        <dbReference type="SAM" id="Phobius"/>
    </source>
</evidence>
<evidence type="ECO:0000256" key="9">
    <source>
        <dbReference type="ARBA" id="ARBA00035611"/>
    </source>
</evidence>
<dbReference type="Pfam" id="PF02653">
    <property type="entry name" value="BPD_transp_2"/>
    <property type="match status" value="1"/>
</dbReference>
<keyword evidence="5" id="KW-0762">Sugar transport</keyword>
<feature type="transmembrane region" description="Helical" evidence="11">
    <location>
        <begin position="264"/>
        <end position="292"/>
    </location>
</feature>
<feature type="transmembrane region" description="Helical" evidence="11">
    <location>
        <begin position="97"/>
        <end position="123"/>
    </location>
</feature>
<comment type="function">
    <text evidence="9">Part of the binding-protein-dependent transport system for D-xylose. Probably responsible for the translocation of the substrate across the membrane.</text>
</comment>
<keyword evidence="6 11" id="KW-0812">Transmembrane</keyword>
<dbReference type="OrthoDB" id="6844941at2"/>
<dbReference type="CDD" id="cd06579">
    <property type="entry name" value="TM_PBP1_transp_AraH_like"/>
    <property type="match status" value="1"/>
</dbReference>
<dbReference type="AlphaFoldDB" id="A0A060JHE1"/>
<evidence type="ECO:0000256" key="2">
    <source>
        <dbReference type="ARBA" id="ARBA00022448"/>
    </source>
</evidence>
<feature type="transmembrane region" description="Helical" evidence="11">
    <location>
        <begin position="170"/>
        <end position="202"/>
    </location>
</feature>
<accession>A0A060JHE1</accession>
<feature type="transmembrane region" description="Helical" evidence="11">
    <location>
        <begin position="135"/>
        <end position="158"/>
    </location>
</feature>
<keyword evidence="7 11" id="KW-1133">Transmembrane helix</keyword>
<evidence type="ECO:0000256" key="1">
    <source>
        <dbReference type="ARBA" id="ARBA00004651"/>
    </source>
</evidence>
<keyword evidence="4" id="KW-0997">Cell inner membrane</keyword>
<gene>
    <name evidence="12" type="ORF">Rhola_00013310</name>
</gene>
<dbReference type="HOGENOM" id="CLU_028880_2_2_11"/>
<dbReference type="RefSeq" id="WP_051636363.1">
    <property type="nucleotide sequence ID" value="NZ_CP007490.1"/>
</dbReference>
<sequence length="346" mass="35924">MSAKATASKVASKPGFDITAIARRPEFGALIGAVAVFIFFSVAGGSGFTDPGGWASWLNVASEVGIIALPVALVMIAGDLDLSVGSTLAASSMTMAILSGFFGLPTWVGVIAALLFGVLVGWLNGYLVTKTNLPSFVVTLASMFIVMGATLGATRLIVGSTSVTMTADPFFQIIFGNLIFGLFETAVVWWAIIAIIVSWVLYKSIYGNWIYAIGGDMVSARATGIPVNKVRIALFMGSGFGAALVGVIQTCIYNGAQVAAGQSFVFNSIIAVVVGGVLLTGGYGSTLGVILGTITFGIVNQGIYYTGWDADWAALILGLLLLAAVLTNNTFRRLALSGGKKEKKND</sequence>
<evidence type="ECO:0000256" key="10">
    <source>
        <dbReference type="ARBA" id="ARBA00035686"/>
    </source>
</evidence>
<dbReference type="KEGG" id="rla:Rhola_00013310"/>
<keyword evidence="8 11" id="KW-0472">Membrane</keyword>
<evidence type="ECO:0000256" key="3">
    <source>
        <dbReference type="ARBA" id="ARBA00022475"/>
    </source>
</evidence>